<evidence type="ECO:0000313" key="7">
    <source>
        <dbReference type="Proteomes" id="UP000242146"/>
    </source>
</evidence>
<proteinExistence type="predicted"/>
<feature type="region of interest" description="Disordered" evidence="5">
    <location>
        <begin position="101"/>
        <end position="130"/>
    </location>
</feature>
<dbReference type="OrthoDB" id="10264870at2759"/>
<gene>
    <name evidence="6" type="ORF">DM01DRAFT_1340872</name>
</gene>
<evidence type="ECO:0000256" key="1">
    <source>
        <dbReference type="ARBA" id="ARBA00004123"/>
    </source>
</evidence>
<dbReference type="InterPro" id="IPR024738">
    <property type="entry name" value="Hfi1/Tada1"/>
</dbReference>
<keyword evidence="3" id="KW-0804">Transcription</keyword>
<dbReference type="GO" id="GO:0003713">
    <property type="term" value="F:transcription coactivator activity"/>
    <property type="evidence" value="ECO:0007669"/>
    <property type="project" value="TreeGrafter"/>
</dbReference>
<dbReference type="AlphaFoldDB" id="A0A1X2G2N9"/>
<dbReference type="CDD" id="cd22933">
    <property type="entry name" value="HFD_HFI1"/>
    <property type="match status" value="1"/>
</dbReference>
<feature type="region of interest" description="Disordered" evidence="5">
    <location>
        <begin position="316"/>
        <end position="338"/>
    </location>
</feature>
<dbReference type="GO" id="GO:0000124">
    <property type="term" value="C:SAGA complex"/>
    <property type="evidence" value="ECO:0007669"/>
    <property type="project" value="TreeGrafter"/>
</dbReference>
<dbReference type="GO" id="GO:0005634">
    <property type="term" value="C:nucleus"/>
    <property type="evidence" value="ECO:0007669"/>
    <property type="project" value="UniProtKB-SubCell"/>
</dbReference>
<dbReference type="PANTHER" id="PTHR21277:SF5">
    <property type="entry name" value="TRANSCRIPTIONAL ADAPTER 1"/>
    <property type="match status" value="1"/>
</dbReference>
<reference evidence="6 7" key="1">
    <citation type="submission" date="2016-07" db="EMBL/GenBank/DDBJ databases">
        <title>Pervasive Adenine N6-methylation of Active Genes in Fungi.</title>
        <authorList>
            <consortium name="DOE Joint Genome Institute"/>
            <person name="Mondo S.J."/>
            <person name="Dannebaum R.O."/>
            <person name="Kuo R.C."/>
            <person name="Labutti K."/>
            <person name="Haridas S."/>
            <person name="Kuo A."/>
            <person name="Salamov A."/>
            <person name="Ahrendt S.R."/>
            <person name="Lipzen A."/>
            <person name="Sullivan W."/>
            <person name="Andreopoulos W.B."/>
            <person name="Clum A."/>
            <person name="Lindquist E."/>
            <person name="Daum C."/>
            <person name="Ramamoorthy G.K."/>
            <person name="Gryganskyi A."/>
            <person name="Culley D."/>
            <person name="Magnuson J.K."/>
            <person name="James T.Y."/>
            <person name="O'Malley M.A."/>
            <person name="Stajich J.E."/>
            <person name="Spatafora J.W."/>
            <person name="Visel A."/>
            <person name="Grigoriev I.V."/>
        </authorList>
    </citation>
    <scope>NUCLEOTIDE SEQUENCE [LARGE SCALE GENOMIC DNA]</scope>
    <source>
        <strain evidence="6 7">NRRL 3301</strain>
    </source>
</reference>
<feature type="compositionally biased region" description="Acidic residues" evidence="5">
    <location>
        <begin position="316"/>
        <end position="332"/>
    </location>
</feature>
<keyword evidence="4" id="KW-0539">Nucleus</keyword>
<keyword evidence="2" id="KW-0805">Transcription regulation</keyword>
<evidence type="ECO:0008006" key="8">
    <source>
        <dbReference type="Google" id="ProtNLM"/>
    </source>
</evidence>
<keyword evidence="7" id="KW-1185">Reference proteome</keyword>
<accession>A0A1X2G2N9</accession>
<sequence>MPFSTTSPSVTLSSLVNPNMKLGDLATLKTSHNGRKDVMALKQQLADCLGDNGPLYWDALRDFVMGKLNRPEFDFYANLYLSRQHAHLHNAFILSTIHNAQLDAPPPSRQRTVGWKRKRDKDGQGHDPQKQKLKIDIMSLSKADRERLKTLVKAGDKDRLRPFITNLLAPRVSRPVPLPPATQQMSNFQMEYSRGLLAPLCSDLKELPHAGTLKTRMNSVAMEQGLVGGVTDDAVYAMLFAMESYIKSTLSSTITKRRYNRSVGLKLVAHDATDVPLVDTASSLNQRDLAFSLRASPYVLVENLLNAERLTALMSDSEDEAVSDDDLDDSSTETDFVL</sequence>
<dbReference type="Pfam" id="PF12767">
    <property type="entry name" value="SAGA-Tad1"/>
    <property type="match status" value="1"/>
</dbReference>
<dbReference type="Proteomes" id="UP000242146">
    <property type="component" value="Unassembled WGS sequence"/>
</dbReference>
<dbReference type="PANTHER" id="PTHR21277">
    <property type="entry name" value="TRANSCRIPTIONAL ADAPTER 1"/>
    <property type="match status" value="1"/>
</dbReference>
<organism evidence="6 7">
    <name type="scientific">Hesseltinella vesiculosa</name>
    <dbReference type="NCBI Taxonomy" id="101127"/>
    <lineage>
        <taxon>Eukaryota</taxon>
        <taxon>Fungi</taxon>
        <taxon>Fungi incertae sedis</taxon>
        <taxon>Mucoromycota</taxon>
        <taxon>Mucoromycotina</taxon>
        <taxon>Mucoromycetes</taxon>
        <taxon>Mucorales</taxon>
        <taxon>Cunninghamellaceae</taxon>
        <taxon>Hesseltinella</taxon>
    </lineage>
</organism>
<evidence type="ECO:0000313" key="6">
    <source>
        <dbReference type="EMBL" id="ORX43008.1"/>
    </source>
</evidence>
<dbReference type="GO" id="GO:0006357">
    <property type="term" value="P:regulation of transcription by RNA polymerase II"/>
    <property type="evidence" value="ECO:0007669"/>
    <property type="project" value="TreeGrafter"/>
</dbReference>
<comment type="subcellular location">
    <subcellularLocation>
        <location evidence="1">Nucleus</location>
    </subcellularLocation>
</comment>
<evidence type="ECO:0000256" key="2">
    <source>
        <dbReference type="ARBA" id="ARBA00023015"/>
    </source>
</evidence>
<dbReference type="STRING" id="101127.A0A1X2G2N9"/>
<evidence type="ECO:0000256" key="3">
    <source>
        <dbReference type="ARBA" id="ARBA00023163"/>
    </source>
</evidence>
<evidence type="ECO:0000256" key="4">
    <source>
        <dbReference type="ARBA" id="ARBA00023242"/>
    </source>
</evidence>
<protein>
    <recommendedName>
        <fullName evidence="8">Transcriptional regulator of RNA polII, SAGA, subunit</fullName>
    </recommendedName>
</protein>
<dbReference type="EMBL" id="MCGT01000059">
    <property type="protein sequence ID" value="ORX43008.1"/>
    <property type="molecule type" value="Genomic_DNA"/>
</dbReference>
<comment type="caution">
    <text evidence="6">The sequence shown here is derived from an EMBL/GenBank/DDBJ whole genome shotgun (WGS) entry which is preliminary data.</text>
</comment>
<evidence type="ECO:0000256" key="5">
    <source>
        <dbReference type="SAM" id="MobiDB-lite"/>
    </source>
</evidence>
<feature type="compositionally biased region" description="Basic and acidic residues" evidence="5">
    <location>
        <begin position="120"/>
        <end position="130"/>
    </location>
</feature>
<name>A0A1X2G2N9_9FUNG</name>